<comment type="caution">
    <text evidence="1">The sequence shown here is derived from an EMBL/GenBank/DDBJ whole genome shotgun (WGS) entry which is preliminary data.</text>
</comment>
<dbReference type="EMBL" id="JAJATZ010000005">
    <property type="protein sequence ID" value="MCB5200023.1"/>
    <property type="molecule type" value="Genomic_DNA"/>
</dbReference>
<keyword evidence="2" id="KW-1185">Reference proteome</keyword>
<sequence length="265" mass="29925">MTRVIVHPGFHKTGTSSLQTYLTKHRAALCPYMAFYGKDDFLQAGAAARLYAQRPFRWRLWLFRRRLDRFLATIPDAPVVVLSRETFSGSMPGHRRMSGKLITRYHDVAVPLGHQINAALRARFGQDVQITYFYTLREREDWIRSVYGHLLRSIHLTCDFNAFRAQFPDLIDPATEAMRITQDLGIADVHCADLHDIGHRRAGPASALLDLIGVPAAVQDALPPAARANAGQDLELQNTFLALNRAGLSKAALKRRKEELRRLAD</sequence>
<protein>
    <recommendedName>
        <fullName evidence="3">Sulfotransferase family protein</fullName>
    </recommendedName>
</protein>
<dbReference type="InterPro" id="IPR027417">
    <property type="entry name" value="P-loop_NTPase"/>
</dbReference>
<evidence type="ECO:0000313" key="1">
    <source>
        <dbReference type="EMBL" id="MCB5200023.1"/>
    </source>
</evidence>
<dbReference type="SUPFAM" id="SSF52540">
    <property type="entry name" value="P-loop containing nucleoside triphosphate hydrolases"/>
    <property type="match status" value="1"/>
</dbReference>
<dbReference type="RefSeq" id="WP_226748644.1">
    <property type="nucleotide sequence ID" value="NZ_JAJATZ010000005.1"/>
</dbReference>
<name>A0ABS8BWE7_9RHOB</name>
<gene>
    <name evidence="1" type="ORF">LGQ03_12305</name>
</gene>
<dbReference type="Proteomes" id="UP001138961">
    <property type="component" value="Unassembled WGS sequence"/>
</dbReference>
<evidence type="ECO:0000313" key="2">
    <source>
        <dbReference type="Proteomes" id="UP001138961"/>
    </source>
</evidence>
<proteinExistence type="predicted"/>
<reference evidence="1" key="1">
    <citation type="submission" date="2021-10" db="EMBL/GenBank/DDBJ databases">
        <title>Loktanella gaetbuli sp. nov., isolated from a tidal flat.</title>
        <authorList>
            <person name="Park S."/>
            <person name="Yoon J.-H."/>
        </authorList>
    </citation>
    <scope>NUCLEOTIDE SEQUENCE</scope>
    <source>
        <strain evidence="1">TSTF-M6</strain>
    </source>
</reference>
<organism evidence="1 2">
    <name type="scientific">Loktanella gaetbuli</name>
    <dbReference type="NCBI Taxonomy" id="2881335"/>
    <lineage>
        <taxon>Bacteria</taxon>
        <taxon>Pseudomonadati</taxon>
        <taxon>Pseudomonadota</taxon>
        <taxon>Alphaproteobacteria</taxon>
        <taxon>Rhodobacterales</taxon>
        <taxon>Roseobacteraceae</taxon>
        <taxon>Loktanella</taxon>
    </lineage>
</organism>
<evidence type="ECO:0008006" key="3">
    <source>
        <dbReference type="Google" id="ProtNLM"/>
    </source>
</evidence>
<accession>A0ABS8BWE7</accession>